<reference evidence="1" key="2">
    <citation type="journal article" date="2022" name="New Phytol.">
        <title>Evolutionary transition to the ectomycorrhizal habit in the genomes of a hyperdiverse lineage of mushroom-forming fungi.</title>
        <authorList>
            <person name="Looney B."/>
            <person name="Miyauchi S."/>
            <person name="Morin E."/>
            <person name="Drula E."/>
            <person name="Courty P.E."/>
            <person name="Kohler A."/>
            <person name="Kuo A."/>
            <person name="LaButti K."/>
            <person name="Pangilinan J."/>
            <person name="Lipzen A."/>
            <person name="Riley R."/>
            <person name="Andreopoulos W."/>
            <person name="He G."/>
            <person name="Johnson J."/>
            <person name="Nolan M."/>
            <person name="Tritt A."/>
            <person name="Barry K.W."/>
            <person name="Grigoriev I.V."/>
            <person name="Nagy L.G."/>
            <person name="Hibbett D."/>
            <person name="Henrissat B."/>
            <person name="Matheny P.B."/>
            <person name="Labbe J."/>
            <person name="Martin F.M."/>
        </authorList>
    </citation>
    <scope>NUCLEOTIDE SEQUENCE</scope>
    <source>
        <strain evidence="1">EC-137</strain>
    </source>
</reference>
<name>A0ACB8QJ40_9AGAM</name>
<sequence>MHLVFTPRGGLSRCSDLPPVLDHHSADGAFSTPRVFSSFGLYLPLVGFLSIFRVFARLFLMSYQAGWRKLHTSPLSSVDIFNPSDEGCAIRARDNPYLQLHILSAPEAISHPLFGLVCVADIDDIFSVMASASYQRQVLGVAEQPVVGLAFDPLGFDIQLMLGRFDDDYSTSQEYCLPLPRIVVPEDRSLDASGYVDRPTYAYVYAGQGSLMNVLFSGLVKTKYPRRSASIFVAANVDEKDQNDKPIKAMDYWLLERHMFTHSYFPPEVTPNARDMSPWLLKLFEKCATYGRYTRFYGLGSTEGTASEPNQPAFEHDCEVFTLSDPDENLSWLEEFLTDLGITSAIRLAVLPIRRCVSIDTSKRHSVGESAWRAPWDLIHRTIITELSSRGLILPMEYM</sequence>
<gene>
    <name evidence="1" type="ORF">K488DRAFT_86677</name>
</gene>
<keyword evidence="2" id="KW-1185">Reference proteome</keyword>
<evidence type="ECO:0000313" key="1">
    <source>
        <dbReference type="EMBL" id="KAI0031606.1"/>
    </source>
</evidence>
<organism evidence="1 2">
    <name type="scientific">Vararia minispora EC-137</name>
    <dbReference type="NCBI Taxonomy" id="1314806"/>
    <lineage>
        <taxon>Eukaryota</taxon>
        <taxon>Fungi</taxon>
        <taxon>Dikarya</taxon>
        <taxon>Basidiomycota</taxon>
        <taxon>Agaricomycotina</taxon>
        <taxon>Agaricomycetes</taxon>
        <taxon>Russulales</taxon>
        <taxon>Lachnocladiaceae</taxon>
        <taxon>Vararia</taxon>
    </lineage>
</organism>
<dbReference type="Proteomes" id="UP000814128">
    <property type="component" value="Unassembled WGS sequence"/>
</dbReference>
<evidence type="ECO:0000313" key="2">
    <source>
        <dbReference type="Proteomes" id="UP000814128"/>
    </source>
</evidence>
<accession>A0ACB8QJ40</accession>
<proteinExistence type="predicted"/>
<dbReference type="EMBL" id="MU273574">
    <property type="protein sequence ID" value="KAI0031606.1"/>
    <property type="molecule type" value="Genomic_DNA"/>
</dbReference>
<comment type="caution">
    <text evidence="1">The sequence shown here is derived from an EMBL/GenBank/DDBJ whole genome shotgun (WGS) entry which is preliminary data.</text>
</comment>
<reference evidence="1" key="1">
    <citation type="submission" date="2021-02" db="EMBL/GenBank/DDBJ databases">
        <authorList>
            <consortium name="DOE Joint Genome Institute"/>
            <person name="Ahrendt S."/>
            <person name="Looney B.P."/>
            <person name="Miyauchi S."/>
            <person name="Morin E."/>
            <person name="Drula E."/>
            <person name="Courty P.E."/>
            <person name="Chicoki N."/>
            <person name="Fauchery L."/>
            <person name="Kohler A."/>
            <person name="Kuo A."/>
            <person name="Labutti K."/>
            <person name="Pangilinan J."/>
            <person name="Lipzen A."/>
            <person name="Riley R."/>
            <person name="Andreopoulos W."/>
            <person name="He G."/>
            <person name="Johnson J."/>
            <person name="Barry K.W."/>
            <person name="Grigoriev I.V."/>
            <person name="Nagy L."/>
            <person name="Hibbett D."/>
            <person name="Henrissat B."/>
            <person name="Matheny P.B."/>
            <person name="Labbe J."/>
            <person name="Martin F."/>
        </authorList>
    </citation>
    <scope>NUCLEOTIDE SEQUENCE</scope>
    <source>
        <strain evidence="1">EC-137</strain>
    </source>
</reference>
<protein>
    <submittedName>
        <fullName evidence="1">Uncharacterized protein</fullName>
    </submittedName>
</protein>